<dbReference type="Proteomes" id="UP000325440">
    <property type="component" value="Unassembled WGS sequence"/>
</dbReference>
<evidence type="ECO:0000313" key="2">
    <source>
        <dbReference type="Proteomes" id="UP000325440"/>
    </source>
</evidence>
<organism evidence="1 2">
    <name type="scientific">Cinara cedri</name>
    <dbReference type="NCBI Taxonomy" id="506608"/>
    <lineage>
        <taxon>Eukaryota</taxon>
        <taxon>Metazoa</taxon>
        <taxon>Ecdysozoa</taxon>
        <taxon>Arthropoda</taxon>
        <taxon>Hexapoda</taxon>
        <taxon>Insecta</taxon>
        <taxon>Pterygota</taxon>
        <taxon>Neoptera</taxon>
        <taxon>Paraneoptera</taxon>
        <taxon>Hemiptera</taxon>
        <taxon>Sternorrhyncha</taxon>
        <taxon>Aphidomorpha</taxon>
        <taxon>Aphidoidea</taxon>
        <taxon>Aphididae</taxon>
        <taxon>Lachninae</taxon>
        <taxon>Cinara</taxon>
    </lineage>
</organism>
<name>A0A5E4MHV2_9HEMI</name>
<gene>
    <name evidence="1" type="ORF">CINCED_3A022328</name>
</gene>
<keyword evidence="2" id="KW-1185">Reference proteome</keyword>
<evidence type="ECO:0000313" key="1">
    <source>
        <dbReference type="EMBL" id="VVC31024.1"/>
    </source>
</evidence>
<accession>A0A5E4MHV2</accession>
<proteinExistence type="predicted"/>
<reference evidence="1 2" key="1">
    <citation type="submission" date="2019-08" db="EMBL/GenBank/DDBJ databases">
        <authorList>
            <person name="Alioto T."/>
            <person name="Alioto T."/>
            <person name="Gomez Garrido J."/>
        </authorList>
    </citation>
    <scope>NUCLEOTIDE SEQUENCE [LARGE SCALE GENOMIC DNA]</scope>
</reference>
<protein>
    <submittedName>
        <fullName evidence="1">Uncharacterized protein</fullName>
    </submittedName>
</protein>
<dbReference type="AlphaFoldDB" id="A0A5E4MHV2"/>
<sequence length="51" mass="5881">MSTKAPNSLVHINESGIDNTEDYLYEYCRKEERFHMLKSGKNAESCIIADK</sequence>
<dbReference type="EMBL" id="CABPRJ010000562">
    <property type="protein sequence ID" value="VVC31024.1"/>
    <property type="molecule type" value="Genomic_DNA"/>
</dbReference>